<protein>
    <submittedName>
        <fullName evidence="1">Uncharacterized protein</fullName>
    </submittedName>
</protein>
<dbReference type="AlphaFoldDB" id="A0A225SZ72"/>
<evidence type="ECO:0000313" key="2">
    <source>
        <dbReference type="Proteomes" id="UP000214747"/>
    </source>
</evidence>
<evidence type="ECO:0000313" key="1">
    <source>
        <dbReference type="EMBL" id="OWY35080.1"/>
    </source>
</evidence>
<reference evidence="1 2" key="1">
    <citation type="journal article" date="2010" name="Int. J. Syst. Evol. Microbiol.">
        <title>Reclassification of Herbaspirillum putei as a later heterotypic synonym of Herbaspirillum huttiense, with the description of H. huttiense subsp. huttiense subsp. nov. and H. huttiense subsp. putei subsp. nov., comb. nov., and description of Herbaspirillum aquaticum sp. nov.</title>
        <authorList>
            <person name="Dobritsa A.P."/>
            <person name="Reddy M.C."/>
            <person name="Samadpour M."/>
        </authorList>
    </citation>
    <scope>NUCLEOTIDE SEQUENCE [LARGE SCALE GENOMIC DNA]</scope>
    <source>
        <strain evidence="1 2">IEH 4430</strain>
    </source>
</reference>
<dbReference type="EMBL" id="NJGV01000007">
    <property type="protein sequence ID" value="OWY35080.1"/>
    <property type="molecule type" value="Genomic_DNA"/>
</dbReference>
<dbReference type="Proteomes" id="UP000214747">
    <property type="component" value="Unassembled WGS sequence"/>
</dbReference>
<organism evidence="1 2">
    <name type="scientific">Herbaspirillum aquaticum</name>
    <dbReference type="NCBI Taxonomy" id="568783"/>
    <lineage>
        <taxon>Bacteria</taxon>
        <taxon>Pseudomonadati</taxon>
        <taxon>Pseudomonadota</taxon>
        <taxon>Betaproteobacteria</taxon>
        <taxon>Burkholderiales</taxon>
        <taxon>Oxalobacteraceae</taxon>
        <taxon>Herbaspirillum</taxon>
    </lineage>
</organism>
<gene>
    <name evidence="1" type="ORF">CEJ45_10045</name>
</gene>
<keyword evidence="2" id="KW-1185">Reference proteome</keyword>
<proteinExistence type="predicted"/>
<sequence>MAYSTDAPQAAANDKVVYLMTATIRNIYRPSYQPKLLVAHVEMPNAQSKEERINFKIDAEGSLENSTPEVGNTYLLRMELPPGEYKLVGLTCLNKSFPFTVNYLVPIHATVNQTVPGTYYLGHVEALLRERQGSEFRAGPPIPLVDQSIGGASGGSFDVVFSDRWTEDSELFVTHFPAMKDLKVASAPLPPFDRAYAQKWWEDH</sequence>
<comment type="caution">
    <text evidence="1">The sequence shown here is derived from an EMBL/GenBank/DDBJ whole genome shotgun (WGS) entry which is preliminary data.</text>
</comment>
<name>A0A225SZ72_9BURK</name>
<accession>A0A225SZ72</accession>